<organism evidence="1 2">
    <name type="scientific">Piloderma croceum (strain F 1598)</name>
    <dbReference type="NCBI Taxonomy" id="765440"/>
    <lineage>
        <taxon>Eukaryota</taxon>
        <taxon>Fungi</taxon>
        <taxon>Dikarya</taxon>
        <taxon>Basidiomycota</taxon>
        <taxon>Agaricomycotina</taxon>
        <taxon>Agaricomycetes</taxon>
        <taxon>Agaricomycetidae</taxon>
        <taxon>Atheliales</taxon>
        <taxon>Atheliaceae</taxon>
        <taxon>Piloderma</taxon>
    </lineage>
</organism>
<dbReference type="InParanoid" id="A0A0C3BYA5"/>
<reference evidence="2" key="2">
    <citation type="submission" date="2015-01" db="EMBL/GenBank/DDBJ databases">
        <title>Evolutionary Origins and Diversification of the Mycorrhizal Mutualists.</title>
        <authorList>
            <consortium name="DOE Joint Genome Institute"/>
            <consortium name="Mycorrhizal Genomics Consortium"/>
            <person name="Kohler A."/>
            <person name="Kuo A."/>
            <person name="Nagy L.G."/>
            <person name="Floudas D."/>
            <person name="Copeland A."/>
            <person name="Barry K.W."/>
            <person name="Cichocki N."/>
            <person name="Veneault-Fourrey C."/>
            <person name="LaButti K."/>
            <person name="Lindquist E.A."/>
            <person name="Lipzen A."/>
            <person name="Lundell T."/>
            <person name="Morin E."/>
            <person name="Murat C."/>
            <person name="Riley R."/>
            <person name="Ohm R."/>
            <person name="Sun H."/>
            <person name="Tunlid A."/>
            <person name="Henrissat B."/>
            <person name="Grigoriev I.V."/>
            <person name="Hibbett D.S."/>
            <person name="Martin F."/>
        </authorList>
    </citation>
    <scope>NUCLEOTIDE SEQUENCE [LARGE SCALE GENOMIC DNA]</scope>
    <source>
        <strain evidence="2">F 1598</strain>
    </source>
</reference>
<proteinExistence type="predicted"/>
<gene>
    <name evidence="1" type="ORF">PILCRDRAFT_810820</name>
</gene>
<sequence length="61" mass="6455">MALGVLVLEIRTSGLTARAFGFASLIGRQQRITRLGRGKENLGKSMLGTSGRAVGVIPAWN</sequence>
<evidence type="ECO:0000313" key="2">
    <source>
        <dbReference type="Proteomes" id="UP000054166"/>
    </source>
</evidence>
<dbReference type="HOGENOM" id="CLU_2923430_0_0_1"/>
<name>A0A0C3BYA5_PILCF</name>
<keyword evidence="2" id="KW-1185">Reference proteome</keyword>
<dbReference type="Proteomes" id="UP000054166">
    <property type="component" value="Unassembled WGS sequence"/>
</dbReference>
<dbReference type="EMBL" id="KN832971">
    <property type="protein sequence ID" value="KIM91528.1"/>
    <property type="molecule type" value="Genomic_DNA"/>
</dbReference>
<evidence type="ECO:0000313" key="1">
    <source>
        <dbReference type="EMBL" id="KIM91528.1"/>
    </source>
</evidence>
<accession>A0A0C3BYA5</accession>
<dbReference type="AlphaFoldDB" id="A0A0C3BYA5"/>
<protein>
    <submittedName>
        <fullName evidence="1">Uncharacterized protein</fullName>
    </submittedName>
</protein>
<reference evidence="1 2" key="1">
    <citation type="submission" date="2014-04" db="EMBL/GenBank/DDBJ databases">
        <authorList>
            <consortium name="DOE Joint Genome Institute"/>
            <person name="Kuo A."/>
            <person name="Tarkka M."/>
            <person name="Buscot F."/>
            <person name="Kohler A."/>
            <person name="Nagy L.G."/>
            <person name="Floudas D."/>
            <person name="Copeland A."/>
            <person name="Barry K.W."/>
            <person name="Cichocki N."/>
            <person name="Veneault-Fourrey C."/>
            <person name="LaButti K."/>
            <person name="Lindquist E.A."/>
            <person name="Lipzen A."/>
            <person name="Lundell T."/>
            <person name="Morin E."/>
            <person name="Murat C."/>
            <person name="Sun H."/>
            <person name="Tunlid A."/>
            <person name="Henrissat B."/>
            <person name="Grigoriev I.V."/>
            <person name="Hibbett D.S."/>
            <person name="Martin F."/>
            <person name="Nordberg H.P."/>
            <person name="Cantor M.N."/>
            <person name="Hua S.X."/>
        </authorList>
    </citation>
    <scope>NUCLEOTIDE SEQUENCE [LARGE SCALE GENOMIC DNA]</scope>
    <source>
        <strain evidence="1 2">F 1598</strain>
    </source>
</reference>